<dbReference type="EMBL" id="KZ308518">
    <property type="protein sequence ID" value="KAG8230923.1"/>
    <property type="molecule type" value="Genomic_DNA"/>
</dbReference>
<reference evidence="2" key="1">
    <citation type="submission" date="2013-04" db="EMBL/GenBank/DDBJ databases">
        <authorList>
            <person name="Qu J."/>
            <person name="Murali S.C."/>
            <person name="Bandaranaike D."/>
            <person name="Bellair M."/>
            <person name="Blankenburg K."/>
            <person name="Chao H."/>
            <person name="Dinh H."/>
            <person name="Doddapaneni H."/>
            <person name="Downs B."/>
            <person name="Dugan-Rocha S."/>
            <person name="Elkadiri S."/>
            <person name="Gnanaolivu R.D."/>
            <person name="Hernandez B."/>
            <person name="Javaid M."/>
            <person name="Jayaseelan J.C."/>
            <person name="Lee S."/>
            <person name="Li M."/>
            <person name="Ming W."/>
            <person name="Munidasa M."/>
            <person name="Muniz J."/>
            <person name="Nguyen L."/>
            <person name="Ongeri F."/>
            <person name="Osuji N."/>
            <person name="Pu L.-L."/>
            <person name="Puazo M."/>
            <person name="Qu C."/>
            <person name="Quiroz J."/>
            <person name="Raj R."/>
            <person name="Weissenberger G."/>
            <person name="Xin Y."/>
            <person name="Zou X."/>
            <person name="Han Y."/>
            <person name="Richards S."/>
            <person name="Worley K."/>
            <person name="Muzny D."/>
            <person name="Gibbs R."/>
        </authorList>
    </citation>
    <scope>NUCLEOTIDE SEQUENCE</scope>
    <source>
        <strain evidence="2">Sampled in the wild</strain>
    </source>
</reference>
<feature type="compositionally biased region" description="Low complexity" evidence="1">
    <location>
        <begin position="127"/>
        <end position="143"/>
    </location>
</feature>
<feature type="region of interest" description="Disordered" evidence="1">
    <location>
        <begin position="239"/>
        <end position="272"/>
    </location>
</feature>
<feature type="region of interest" description="Disordered" evidence="1">
    <location>
        <begin position="54"/>
        <end position="190"/>
    </location>
</feature>
<evidence type="ECO:0000313" key="3">
    <source>
        <dbReference type="Proteomes" id="UP000792457"/>
    </source>
</evidence>
<evidence type="ECO:0000256" key="1">
    <source>
        <dbReference type="SAM" id="MobiDB-lite"/>
    </source>
</evidence>
<evidence type="ECO:0000313" key="2">
    <source>
        <dbReference type="EMBL" id="KAG8230923.1"/>
    </source>
</evidence>
<feature type="region of interest" description="Disordered" evidence="1">
    <location>
        <begin position="285"/>
        <end position="364"/>
    </location>
</feature>
<accession>A0A8K0KEL8</accession>
<dbReference type="OrthoDB" id="6431454at2759"/>
<reference evidence="2" key="2">
    <citation type="submission" date="2017-10" db="EMBL/GenBank/DDBJ databases">
        <title>Ladona fulva Genome sequencing and assembly.</title>
        <authorList>
            <person name="Murali S."/>
            <person name="Richards S."/>
            <person name="Bandaranaike D."/>
            <person name="Bellair M."/>
            <person name="Blankenburg K."/>
            <person name="Chao H."/>
            <person name="Dinh H."/>
            <person name="Doddapaneni H."/>
            <person name="Dugan-Rocha S."/>
            <person name="Elkadiri S."/>
            <person name="Gnanaolivu R."/>
            <person name="Hernandez B."/>
            <person name="Skinner E."/>
            <person name="Javaid M."/>
            <person name="Lee S."/>
            <person name="Li M."/>
            <person name="Ming W."/>
            <person name="Munidasa M."/>
            <person name="Muniz J."/>
            <person name="Nguyen L."/>
            <person name="Hughes D."/>
            <person name="Osuji N."/>
            <person name="Pu L.-L."/>
            <person name="Puazo M."/>
            <person name="Qu C."/>
            <person name="Quiroz J."/>
            <person name="Raj R."/>
            <person name="Weissenberger G."/>
            <person name="Xin Y."/>
            <person name="Zou X."/>
            <person name="Han Y."/>
            <person name="Worley K."/>
            <person name="Muzny D."/>
            <person name="Gibbs R."/>
        </authorList>
    </citation>
    <scope>NUCLEOTIDE SEQUENCE</scope>
    <source>
        <strain evidence="2">Sampled in the wild</strain>
    </source>
</reference>
<feature type="compositionally biased region" description="Polar residues" evidence="1">
    <location>
        <begin position="115"/>
        <end position="124"/>
    </location>
</feature>
<feature type="compositionally biased region" description="Low complexity" evidence="1">
    <location>
        <begin position="336"/>
        <end position="350"/>
    </location>
</feature>
<keyword evidence="3" id="KW-1185">Reference proteome</keyword>
<dbReference type="AlphaFoldDB" id="A0A8K0KEL8"/>
<sequence length="364" mass="38122">MPAYPPENELQKVGVGSLGVGGVGAPLHLSEHQLRVQRSLQKLNVPEWYLRSTAGGAHRTHPESGASSPLSLLERRHSSGRRPGGGWPGLASKTTSLSSLQTRRSPTPTRYATGAQPSTPSSRHLLSPGSFSSGGPSPDEPGGYTSFSAGVTPRASFSRWSTSRLHQRPTLSLAPSAPTSPRSSFSTSRTPYLGWRSQERLLLSDTSSHYRTPAERLAADLLASRRAAAAKVAAATAAAAPPAQPAPPTLEPPAVEVHPPTGKSPELSDVRSSITEVTSAIVHYVSERVPGEGGKSPSTGRPNSPRQLCWLESSFVGSRPIDSPQTPPELADGSRRSSSAAVGGSRALSGDAVESTPNGEYFLA</sequence>
<dbReference type="Proteomes" id="UP000792457">
    <property type="component" value="Unassembled WGS sequence"/>
</dbReference>
<protein>
    <submittedName>
        <fullName evidence="2">Uncharacterized protein</fullName>
    </submittedName>
</protein>
<organism evidence="2 3">
    <name type="scientific">Ladona fulva</name>
    <name type="common">Scarce chaser dragonfly</name>
    <name type="synonym">Libellula fulva</name>
    <dbReference type="NCBI Taxonomy" id="123851"/>
    <lineage>
        <taxon>Eukaryota</taxon>
        <taxon>Metazoa</taxon>
        <taxon>Ecdysozoa</taxon>
        <taxon>Arthropoda</taxon>
        <taxon>Hexapoda</taxon>
        <taxon>Insecta</taxon>
        <taxon>Pterygota</taxon>
        <taxon>Palaeoptera</taxon>
        <taxon>Odonata</taxon>
        <taxon>Epiprocta</taxon>
        <taxon>Anisoptera</taxon>
        <taxon>Libelluloidea</taxon>
        <taxon>Libellulidae</taxon>
        <taxon>Ladona</taxon>
    </lineage>
</organism>
<feature type="compositionally biased region" description="Low complexity" evidence="1">
    <location>
        <begin position="169"/>
        <end position="190"/>
    </location>
</feature>
<feature type="compositionally biased region" description="Pro residues" evidence="1">
    <location>
        <begin position="242"/>
        <end position="251"/>
    </location>
</feature>
<gene>
    <name evidence="2" type="ORF">J437_LFUL002955</name>
</gene>
<comment type="caution">
    <text evidence="2">The sequence shown here is derived from an EMBL/GenBank/DDBJ whole genome shotgun (WGS) entry which is preliminary data.</text>
</comment>
<feature type="compositionally biased region" description="Low complexity" evidence="1">
    <location>
        <begin position="94"/>
        <end position="107"/>
    </location>
</feature>
<name>A0A8K0KEL8_LADFU</name>
<proteinExistence type="predicted"/>
<feature type="compositionally biased region" description="Polar residues" evidence="1">
    <location>
        <begin position="296"/>
        <end position="306"/>
    </location>
</feature>